<protein>
    <submittedName>
        <fullName evidence="2">Pentapeptide repeat-containing protein</fullName>
    </submittedName>
</protein>
<dbReference type="PANTHER" id="PTHR47485:SF1">
    <property type="entry name" value="THYLAKOID LUMENAL 17.4 KDA PROTEIN, CHLOROPLASTIC"/>
    <property type="match status" value="1"/>
</dbReference>
<gene>
    <name evidence="2" type="ORF">KDA27_11775</name>
</gene>
<reference evidence="2" key="2">
    <citation type="journal article" date="2021" name="Microbiome">
        <title>Successional dynamics and alternative stable states in a saline activated sludge microbial community over 9 years.</title>
        <authorList>
            <person name="Wang Y."/>
            <person name="Ye J."/>
            <person name="Ju F."/>
            <person name="Liu L."/>
            <person name="Boyd J.A."/>
            <person name="Deng Y."/>
            <person name="Parks D.H."/>
            <person name="Jiang X."/>
            <person name="Yin X."/>
            <person name="Woodcroft B.J."/>
            <person name="Tyson G.W."/>
            <person name="Hugenholtz P."/>
            <person name="Polz M.F."/>
            <person name="Zhang T."/>
        </authorList>
    </citation>
    <scope>NUCLEOTIDE SEQUENCE</scope>
    <source>
        <strain evidence="2">HKST-UBA02</strain>
    </source>
</reference>
<dbReference type="Pfam" id="PF00805">
    <property type="entry name" value="Pentapeptide"/>
    <property type="match status" value="1"/>
</dbReference>
<dbReference type="Proteomes" id="UP000739538">
    <property type="component" value="Unassembled WGS sequence"/>
</dbReference>
<dbReference type="PIRSF" id="PIRSF029688">
    <property type="entry name" value="UCP29688_pentapep"/>
    <property type="match status" value="1"/>
</dbReference>
<dbReference type="PANTHER" id="PTHR47485">
    <property type="entry name" value="THYLAKOID LUMENAL 17.4 KDA PROTEIN, CHLOROPLASTIC"/>
    <property type="match status" value="1"/>
</dbReference>
<proteinExistence type="predicted"/>
<dbReference type="AlphaFoldDB" id="A0A956SDB6"/>
<comment type="caution">
    <text evidence="2">The sequence shown here is derived from an EMBL/GenBank/DDBJ whole genome shotgun (WGS) entry which is preliminary data.</text>
</comment>
<evidence type="ECO:0000313" key="3">
    <source>
        <dbReference type="Proteomes" id="UP000739538"/>
    </source>
</evidence>
<dbReference type="EMBL" id="JAGQHS010000054">
    <property type="protein sequence ID" value="MCA9756472.1"/>
    <property type="molecule type" value="Genomic_DNA"/>
</dbReference>
<name>A0A956SDB6_UNCEI</name>
<evidence type="ECO:0000256" key="1">
    <source>
        <dbReference type="ARBA" id="ARBA00022737"/>
    </source>
</evidence>
<organism evidence="2 3">
    <name type="scientific">Eiseniibacteriota bacterium</name>
    <dbReference type="NCBI Taxonomy" id="2212470"/>
    <lineage>
        <taxon>Bacteria</taxon>
        <taxon>Candidatus Eiseniibacteriota</taxon>
    </lineage>
</organism>
<keyword evidence="1" id="KW-0677">Repeat</keyword>
<reference evidence="2" key="1">
    <citation type="submission" date="2020-04" db="EMBL/GenBank/DDBJ databases">
        <authorList>
            <person name="Zhang T."/>
        </authorList>
    </citation>
    <scope>NUCLEOTIDE SEQUENCE</scope>
    <source>
        <strain evidence="2">HKST-UBA02</strain>
    </source>
</reference>
<dbReference type="SUPFAM" id="SSF141571">
    <property type="entry name" value="Pentapeptide repeat-like"/>
    <property type="match status" value="1"/>
</dbReference>
<dbReference type="Gene3D" id="2.160.20.80">
    <property type="entry name" value="E3 ubiquitin-protein ligase SopA"/>
    <property type="match status" value="1"/>
</dbReference>
<accession>A0A956SDB6</accession>
<evidence type="ECO:0000313" key="2">
    <source>
        <dbReference type="EMBL" id="MCA9756472.1"/>
    </source>
</evidence>
<dbReference type="InterPro" id="IPR001646">
    <property type="entry name" value="5peptide_repeat"/>
</dbReference>
<sequence>MSAVPQIKSDDLYQLLREGRISEFNERIAAGEDCDLTDCDFRSLDLRGWDAGGLDLSGSYFRNADLRGVDLSDCALEGASFHDARVAGVLFPATLSADEIVMSVQLGTRVRQDCRRAAA</sequence>
<dbReference type="InterPro" id="IPR016933">
    <property type="entry name" value="UCP029688_pentapep"/>
</dbReference>